<organism evidence="1 2">
    <name type="scientific">Polyplax serrata</name>
    <name type="common">Common mouse louse</name>
    <dbReference type="NCBI Taxonomy" id="468196"/>
    <lineage>
        <taxon>Eukaryota</taxon>
        <taxon>Metazoa</taxon>
        <taxon>Ecdysozoa</taxon>
        <taxon>Arthropoda</taxon>
        <taxon>Hexapoda</taxon>
        <taxon>Insecta</taxon>
        <taxon>Pterygota</taxon>
        <taxon>Neoptera</taxon>
        <taxon>Paraneoptera</taxon>
        <taxon>Psocodea</taxon>
        <taxon>Troctomorpha</taxon>
        <taxon>Phthiraptera</taxon>
        <taxon>Anoplura</taxon>
        <taxon>Polyplacidae</taxon>
        <taxon>Polyplax</taxon>
    </lineage>
</organism>
<evidence type="ECO:0000313" key="1">
    <source>
        <dbReference type="EMBL" id="KAK6639054.1"/>
    </source>
</evidence>
<sequence length="144" mass="16940">MYIIASIKKIYSTLSSSYVNHHVRDRGRQKRELNERSKKDAQHNKIQKIFELWLYRERVKCHSRKLLKWHPATSTQSRDTYGMSGNIYIFVCQRYSCPSCRPPKRTFARARLMPPPEKCEDMRVAITTAHSLLMSPAQANSKPR</sequence>
<reference evidence="1 2" key="1">
    <citation type="submission" date="2023-10" db="EMBL/GenBank/DDBJ databases">
        <title>Genomes of two closely related lineages of the louse Polyplax serrata with different host specificities.</title>
        <authorList>
            <person name="Martinu J."/>
            <person name="Tarabai H."/>
            <person name="Stefka J."/>
            <person name="Hypsa V."/>
        </authorList>
    </citation>
    <scope>NUCLEOTIDE SEQUENCE [LARGE SCALE GENOMIC DNA]</scope>
    <source>
        <strain evidence="1">HR10_N</strain>
    </source>
</reference>
<protein>
    <submittedName>
        <fullName evidence="1">Uncharacterized protein</fullName>
    </submittedName>
</protein>
<accession>A0AAN8P1Q9</accession>
<evidence type="ECO:0000313" key="2">
    <source>
        <dbReference type="Proteomes" id="UP001372834"/>
    </source>
</evidence>
<dbReference type="AlphaFoldDB" id="A0AAN8P1Q9"/>
<proteinExistence type="predicted"/>
<name>A0AAN8P1Q9_POLSC</name>
<dbReference type="Proteomes" id="UP001372834">
    <property type="component" value="Unassembled WGS sequence"/>
</dbReference>
<dbReference type="EMBL" id="JAWJWE010000003">
    <property type="protein sequence ID" value="KAK6639054.1"/>
    <property type="molecule type" value="Genomic_DNA"/>
</dbReference>
<comment type="caution">
    <text evidence="1">The sequence shown here is derived from an EMBL/GenBank/DDBJ whole genome shotgun (WGS) entry which is preliminary data.</text>
</comment>
<gene>
    <name evidence="1" type="ORF">RUM43_007324</name>
</gene>